<gene>
    <name evidence="1" type="ORF">ACFQ2T_06390</name>
</gene>
<comment type="caution">
    <text evidence="1">The sequence shown here is derived from an EMBL/GenBank/DDBJ whole genome shotgun (WGS) entry which is preliminary data.</text>
</comment>
<keyword evidence="2" id="KW-1185">Reference proteome</keyword>
<name>A0ABW3PD16_9PROT</name>
<dbReference type="Proteomes" id="UP001597206">
    <property type="component" value="Unassembled WGS sequence"/>
</dbReference>
<organism evidence="1 2">
    <name type="scientific">Methylophilus flavus</name>
    <dbReference type="NCBI Taxonomy" id="640084"/>
    <lineage>
        <taxon>Bacteria</taxon>
        <taxon>Pseudomonadati</taxon>
        <taxon>Pseudomonadota</taxon>
        <taxon>Betaproteobacteria</taxon>
        <taxon>Nitrosomonadales</taxon>
        <taxon>Methylophilaceae</taxon>
        <taxon>Methylophilus</taxon>
    </lineage>
</organism>
<dbReference type="EMBL" id="JBHTLN010000001">
    <property type="protein sequence ID" value="MFD1122125.1"/>
    <property type="molecule type" value="Genomic_DNA"/>
</dbReference>
<proteinExistence type="predicted"/>
<reference evidence="2" key="1">
    <citation type="journal article" date="2019" name="Int. J. Syst. Evol. Microbiol.">
        <title>The Global Catalogue of Microorganisms (GCM) 10K type strain sequencing project: providing services to taxonomists for standard genome sequencing and annotation.</title>
        <authorList>
            <consortium name="The Broad Institute Genomics Platform"/>
            <consortium name="The Broad Institute Genome Sequencing Center for Infectious Disease"/>
            <person name="Wu L."/>
            <person name="Ma J."/>
        </authorList>
    </citation>
    <scope>NUCLEOTIDE SEQUENCE [LARGE SCALE GENOMIC DNA]</scope>
    <source>
        <strain evidence="2">CCUG 58411</strain>
    </source>
</reference>
<evidence type="ECO:0000313" key="1">
    <source>
        <dbReference type="EMBL" id="MFD1122125.1"/>
    </source>
</evidence>
<sequence length="70" mass="6985">MSGLEGHWLDLDSAVGCAKFCGSLSLIGSGIACSDPDMDSTAALNGSPAGGISDSFQLISIKPATNIPSK</sequence>
<protein>
    <submittedName>
        <fullName evidence="1">Uncharacterized protein</fullName>
    </submittedName>
</protein>
<dbReference type="RefSeq" id="WP_379032039.1">
    <property type="nucleotide sequence ID" value="NZ_JBHTLN010000001.1"/>
</dbReference>
<evidence type="ECO:0000313" key="2">
    <source>
        <dbReference type="Proteomes" id="UP001597206"/>
    </source>
</evidence>
<accession>A0ABW3PD16</accession>